<dbReference type="InterPro" id="IPR002347">
    <property type="entry name" value="SDR_fam"/>
</dbReference>
<dbReference type="AlphaFoldDB" id="E9E3H3"/>
<dbReference type="SUPFAM" id="SSF51735">
    <property type="entry name" value="NAD(P)-binding Rossmann-fold domains"/>
    <property type="match status" value="1"/>
</dbReference>
<dbReference type="PRINTS" id="PR00080">
    <property type="entry name" value="SDRFAMILY"/>
</dbReference>
<evidence type="ECO:0000256" key="7">
    <source>
        <dbReference type="RuleBase" id="RU000363"/>
    </source>
</evidence>
<dbReference type="Gene3D" id="3.40.50.720">
    <property type="entry name" value="NAD(P)-binding Rossmann-like Domain"/>
    <property type="match status" value="2"/>
</dbReference>
<sequence>MALHGKTVLVTGAGGGLGRQIASTYLERGANIVISDVNESRLAGIRQEFALSHPGARPPGRRDGGAFGRLDVVVNNAAIMDKFEPADVCAKTTWDAVLAVNLTGPFLVTKHAVAQMERQEPPGGLVINIGSNASFRGLSGGVAYVASKHGVVGVTKNTASYYGKRGVYAVALLLGCMAETNIHDAFADGLHKEGLDQMHQTQPACAAIPTEHVARYAAFLSEDDAARSANGSCVVINGNWPEA</sequence>
<dbReference type="CDD" id="cd05233">
    <property type="entry name" value="SDR_c"/>
    <property type="match status" value="1"/>
</dbReference>
<evidence type="ECO:0000256" key="6">
    <source>
        <dbReference type="ARBA" id="ARBA00048508"/>
    </source>
</evidence>
<comment type="function">
    <text evidence="5">Hydroxynaphthalene reductase-like protein; part of the Pks2 gene cluster that mediates the formation of infectious structures (appressoria), enabling these fungi to kill insects faster. The product of the Pks2 gene cluster is different from the one of Pks1 and has still not been identified.</text>
</comment>
<evidence type="ECO:0000256" key="5">
    <source>
        <dbReference type="ARBA" id="ARBA00046017"/>
    </source>
</evidence>
<dbReference type="Pfam" id="PF13561">
    <property type="entry name" value="adh_short_C2"/>
    <property type="match status" value="1"/>
</dbReference>
<dbReference type="InterPro" id="IPR020904">
    <property type="entry name" value="Sc_DH/Rdtase_CS"/>
</dbReference>
<accession>E9E3H3</accession>
<dbReference type="OrthoDB" id="47007at2759"/>
<dbReference type="PRINTS" id="PR00081">
    <property type="entry name" value="GDHRDH"/>
</dbReference>
<dbReference type="OMA" id="MKETSWP"/>
<evidence type="ECO:0000256" key="3">
    <source>
        <dbReference type="ARBA" id="ARBA00015194"/>
    </source>
</evidence>
<dbReference type="PANTHER" id="PTHR42879:SF2">
    <property type="entry name" value="3-OXOACYL-[ACYL-CARRIER-PROTEIN] REDUCTASE FABG"/>
    <property type="match status" value="1"/>
</dbReference>
<dbReference type="GO" id="GO:0004316">
    <property type="term" value="F:3-oxoacyl-[acyl-carrier-protein] reductase (NADPH) activity"/>
    <property type="evidence" value="ECO:0007669"/>
    <property type="project" value="UniProtKB-EC"/>
</dbReference>
<protein>
    <recommendedName>
        <fullName evidence="3">Hydroxynaphthalene reductase-like protein Arp2</fullName>
        <ecNumber evidence="2">1.1.1.100</ecNumber>
    </recommendedName>
</protein>
<dbReference type="Proteomes" id="UP000002499">
    <property type="component" value="Unassembled WGS sequence"/>
</dbReference>
<evidence type="ECO:0000256" key="2">
    <source>
        <dbReference type="ARBA" id="ARBA00012948"/>
    </source>
</evidence>
<reference evidence="8 9" key="1">
    <citation type="journal article" date="2011" name="PLoS Genet.">
        <title>Genome sequencing and comparative transcriptomics of the model entomopathogenic fungi Metarhizium anisopliae and M. acridum.</title>
        <authorList>
            <person name="Gao Q."/>
            <person name="Jin K."/>
            <person name="Ying S.H."/>
            <person name="Zhang Y."/>
            <person name="Xiao G."/>
            <person name="Shang Y."/>
            <person name="Duan Z."/>
            <person name="Hu X."/>
            <person name="Xie X.Q."/>
            <person name="Zhou G."/>
            <person name="Peng G."/>
            <person name="Luo Z."/>
            <person name="Huang W."/>
            <person name="Wang B."/>
            <person name="Fang W."/>
            <person name="Wang S."/>
            <person name="Zhong Y."/>
            <person name="Ma L.J."/>
            <person name="St Leger R.J."/>
            <person name="Zhao G.P."/>
            <person name="Pei Y."/>
            <person name="Feng M.G."/>
            <person name="Xia Y."/>
            <person name="Wang C."/>
        </authorList>
    </citation>
    <scope>NUCLEOTIDE SEQUENCE [LARGE SCALE GENOMIC DNA]</scope>
    <source>
        <strain evidence="8 9">CQMa 102</strain>
    </source>
</reference>
<dbReference type="InParanoid" id="E9E3H3"/>
<dbReference type="PROSITE" id="PS00061">
    <property type="entry name" value="ADH_SHORT"/>
    <property type="match status" value="1"/>
</dbReference>
<comment type="similarity">
    <text evidence="1 7">Belongs to the short-chain dehydrogenases/reductases (SDR) family.</text>
</comment>
<dbReference type="InterPro" id="IPR036291">
    <property type="entry name" value="NAD(P)-bd_dom_sf"/>
</dbReference>
<dbReference type="GeneID" id="19248732"/>
<dbReference type="GO" id="GO:0032787">
    <property type="term" value="P:monocarboxylic acid metabolic process"/>
    <property type="evidence" value="ECO:0007669"/>
    <property type="project" value="UniProtKB-ARBA"/>
</dbReference>
<dbReference type="EC" id="1.1.1.100" evidence="2"/>
<comment type="catalytic activity">
    <reaction evidence="6">
        <text>a (3R)-hydroxyacyl-[ACP] + NADP(+) = a 3-oxoacyl-[ACP] + NADPH + H(+)</text>
        <dbReference type="Rhea" id="RHEA:17397"/>
        <dbReference type="Rhea" id="RHEA-COMP:9916"/>
        <dbReference type="Rhea" id="RHEA-COMP:9945"/>
        <dbReference type="ChEBI" id="CHEBI:15378"/>
        <dbReference type="ChEBI" id="CHEBI:57783"/>
        <dbReference type="ChEBI" id="CHEBI:58349"/>
        <dbReference type="ChEBI" id="CHEBI:78776"/>
        <dbReference type="ChEBI" id="CHEBI:78827"/>
        <dbReference type="EC" id="1.1.1.100"/>
    </reaction>
</comment>
<keyword evidence="9" id="KW-1185">Reference proteome</keyword>
<dbReference type="PANTHER" id="PTHR42879">
    <property type="entry name" value="3-OXOACYL-(ACYL-CARRIER-PROTEIN) REDUCTASE"/>
    <property type="match status" value="1"/>
</dbReference>
<evidence type="ECO:0000313" key="9">
    <source>
        <dbReference type="Proteomes" id="UP000002499"/>
    </source>
</evidence>
<evidence type="ECO:0000313" key="8">
    <source>
        <dbReference type="EMBL" id="EFY89566.1"/>
    </source>
</evidence>
<evidence type="ECO:0000256" key="1">
    <source>
        <dbReference type="ARBA" id="ARBA00006484"/>
    </source>
</evidence>
<dbReference type="KEGG" id="maw:19248732"/>
<name>E9E3H3_METAQ</name>
<organism evidence="9">
    <name type="scientific">Metarhizium acridum (strain CQMa 102)</name>
    <dbReference type="NCBI Taxonomy" id="655827"/>
    <lineage>
        <taxon>Eukaryota</taxon>
        <taxon>Fungi</taxon>
        <taxon>Dikarya</taxon>
        <taxon>Ascomycota</taxon>
        <taxon>Pezizomycotina</taxon>
        <taxon>Sordariomycetes</taxon>
        <taxon>Hypocreomycetidae</taxon>
        <taxon>Hypocreales</taxon>
        <taxon>Clavicipitaceae</taxon>
        <taxon>Metarhizium</taxon>
    </lineage>
</organism>
<proteinExistence type="inferred from homology"/>
<dbReference type="HOGENOM" id="CLU_010194_1_0_1"/>
<dbReference type="STRING" id="655827.E9E3H3"/>
<keyword evidence="4" id="KW-0521">NADP</keyword>
<dbReference type="Pfam" id="PF00106">
    <property type="entry name" value="adh_short"/>
    <property type="match status" value="1"/>
</dbReference>
<dbReference type="eggNOG" id="KOG0725">
    <property type="taxonomic scope" value="Eukaryota"/>
</dbReference>
<evidence type="ECO:0000256" key="4">
    <source>
        <dbReference type="ARBA" id="ARBA00022857"/>
    </source>
</evidence>
<dbReference type="InterPro" id="IPR050259">
    <property type="entry name" value="SDR"/>
</dbReference>
<gene>
    <name evidence="8" type="ORF">MAC_04421</name>
</gene>
<dbReference type="EMBL" id="GL698498">
    <property type="protein sequence ID" value="EFY89566.1"/>
    <property type="molecule type" value="Genomic_DNA"/>
</dbReference>